<evidence type="ECO:0000259" key="10">
    <source>
        <dbReference type="PROSITE" id="PS50893"/>
    </source>
</evidence>
<reference evidence="11 12" key="1">
    <citation type="submission" date="2014-08" db="EMBL/GenBank/DDBJ databases">
        <authorList>
            <person name="Hassan Y.I."/>
            <person name="Lepp D."/>
            <person name="Zhou T."/>
        </authorList>
    </citation>
    <scope>NUCLEOTIDE SEQUENCE [LARGE SCALE GENOMIC DNA]</scope>
    <source>
        <strain evidence="11 12">IFO13584</strain>
    </source>
</reference>
<evidence type="ECO:0000313" key="11">
    <source>
        <dbReference type="EMBL" id="KFL30040.1"/>
    </source>
</evidence>
<keyword evidence="3" id="KW-1003">Cell membrane</keyword>
<dbReference type="PROSITE" id="PS50893">
    <property type="entry name" value="ABC_TRANSPORTER_2"/>
    <property type="match status" value="2"/>
</dbReference>
<dbReference type="GO" id="GO:0005524">
    <property type="term" value="F:ATP binding"/>
    <property type="evidence" value="ECO:0007669"/>
    <property type="project" value="UniProtKB-KW"/>
</dbReference>
<gene>
    <name evidence="11" type="ORF">JP75_18340</name>
</gene>
<evidence type="ECO:0000256" key="4">
    <source>
        <dbReference type="ARBA" id="ARBA00022597"/>
    </source>
</evidence>
<feature type="domain" description="ABC transporter" evidence="10">
    <location>
        <begin position="1"/>
        <end position="237"/>
    </location>
</feature>
<dbReference type="PANTHER" id="PTHR43790:SF3">
    <property type="entry name" value="D-ALLOSE IMPORT ATP-BINDING PROTEIN ALSA-RELATED"/>
    <property type="match status" value="1"/>
</dbReference>
<feature type="domain" description="ABC transporter" evidence="10">
    <location>
        <begin position="249"/>
        <end position="493"/>
    </location>
</feature>
<keyword evidence="9" id="KW-0472">Membrane</keyword>
<keyword evidence="12" id="KW-1185">Reference proteome</keyword>
<keyword evidence="5" id="KW-0677">Repeat</keyword>
<evidence type="ECO:0000256" key="1">
    <source>
        <dbReference type="ARBA" id="ARBA00005417"/>
    </source>
</evidence>
<evidence type="ECO:0000256" key="8">
    <source>
        <dbReference type="ARBA" id="ARBA00022967"/>
    </source>
</evidence>
<dbReference type="InterPro" id="IPR027417">
    <property type="entry name" value="P-loop_NTPase"/>
</dbReference>
<comment type="caution">
    <text evidence="11">The sequence shown here is derived from an EMBL/GenBank/DDBJ whole genome shotgun (WGS) entry which is preliminary data.</text>
</comment>
<dbReference type="InterPro" id="IPR003439">
    <property type="entry name" value="ABC_transporter-like_ATP-bd"/>
</dbReference>
<name>A0A087LZI7_9HYPH</name>
<dbReference type="PROSITE" id="PS00211">
    <property type="entry name" value="ABC_TRANSPORTER_1"/>
    <property type="match status" value="1"/>
</dbReference>
<organism evidence="11 12">
    <name type="scientific">Devosia riboflavina</name>
    <dbReference type="NCBI Taxonomy" id="46914"/>
    <lineage>
        <taxon>Bacteria</taxon>
        <taxon>Pseudomonadati</taxon>
        <taxon>Pseudomonadota</taxon>
        <taxon>Alphaproteobacteria</taxon>
        <taxon>Hyphomicrobiales</taxon>
        <taxon>Devosiaceae</taxon>
        <taxon>Devosia</taxon>
    </lineage>
</organism>
<dbReference type="CDD" id="cd03215">
    <property type="entry name" value="ABC_Carb_Monos_II"/>
    <property type="match status" value="1"/>
</dbReference>
<evidence type="ECO:0000256" key="2">
    <source>
        <dbReference type="ARBA" id="ARBA00022448"/>
    </source>
</evidence>
<dbReference type="Gene3D" id="3.40.50.300">
    <property type="entry name" value="P-loop containing nucleotide triphosphate hydrolases"/>
    <property type="match status" value="2"/>
</dbReference>
<accession>A0A087LZI7</accession>
<evidence type="ECO:0000256" key="6">
    <source>
        <dbReference type="ARBA" id="ARBA00022741"/>
    </source>
</evidence>
<dbReference type="InterPro" id="IPR003593">
    <property type="entry name" value="AAA+_ATPase"/>
</dbReference>
<dbReference type="InterPro" id="IPR050107">
    <property type="entry name" value="ABC_carbohydrate_import_ATPase"/>
</dbReference>
<protein>
    <submittedName>
        <fullName evidence="11">ABC transporter</fullName>
    </submittedName>
</protein>
<keyword evidence="8" id="KW-1278">Translocase</keyword>
<dbReference type="AlphaFoldDB" id="A0A087LZI7"/>
<evidence type="ECO:0000256" key="9">
    <source>
        <dbReference type="ARBA" id="ARBA00023136"/>
    </source>
</evidence>
<dbReference type="CDD" id="cd03216">
    <property type="entry name" value="ABC_Carb_Monos_I"/>
    <property type="match status" value="1"/>
</dbReference>
<dbReference type="SUPFAM" id="SSF52540">
    <property type="entry name" value="P-loop containing nucleoside triphosphate hydrolases"/>
    <property type="match status" value="2"/>
</dbReference>
<evidence type="ECO:0000256" key="7">
    <source>
        <dbReference type="ARBA" id="ARBA00022840"/>
    </source>
</evidence>
<dbReference type="SMART" id="SM00382">
    <property type="entry name" value="AAA"/>
    <property type="match status" value="2"/>
</dbReference>
<dbReference type="EMBL" id="JQGC01000017">
    <property type="protein sequence ID" value="KFL30040.1"/>
    <property type="molecule type" value="Genomic_DNA"/>
</dbReference>
<dbReference type="InterPro" id="IPR017871">
    <property type="entry name" value="ABC_transporter-like_CS"/>
</dbReference>
<evidence type="ECO:0000313" key="12">
    <source>
        <dbReference type="Proteomes" id="UP000028981"/>
    </source>
</evidence>
<keyword evidence="7" id="KW-0067">ATP-binding</keyword>
<keyword evidence="6" id="KW-0547">Nucleotide-binding</keyword>
<keyword evidence="4" id="KW-0762">Sugar transport</keyword>
<evidence type="ECO:0000256" key="3">
    <source>
        <dbReference type="ARBA" id="ARBA00022475"/>
    </source>
</evidence>
<dbReference type="Pfam" id="PF00005">
    <property type="entry name" value="ABC_tran"/>
    <property type="match status" value="2"/>
</dbReference>
<sequence length="493" mass="53158">MDAQGITKSFAGIHALRGASLVLRAGEAHGLVGANGAGKSTFIKILAGLIRPDEGQFTWDGSQVSIGDPHHATHLGMTFIHQELAFIPHMTVLENIMLGLPKRTRLGSIDWQAIGKQIAPIAQRVGLDVPLGASAKTLSPTQNWLVNICRALVRDARLIVMDEPTAALAAPEAERLMAIVEDLTASGVAVLYVSHRLDEVMRLCKRATVFQDGRSIGELSGPSLSKASLIKAIVGGELGEQYEPKHFPDRNSQVALRVEGLSRAPRVKPVSFDLHRGEILGVGGLVGAGRSELARLIYGADKRDSGIMELEGQSYDPRSSTDAVQRGIGLVPEERRAEGIIPHRSIAFNMHLSSLAKITFAPIPILNWSERKARAKEIADKLLIKPRDVDVPVVRLSGGNQQKVVIGRWLLRRPKVLILDEPTRGVDIGARAEIHRLISQLATEGVAVLVISSDPDELPELCHRVIVLAEGAINGELNGSDITRNAIIAASYA</sequence>
<dbReference type="PANTHER" id="PTHR43790">
    <property type="entry name" value="CARBOHYDRATE TRANSPORT ATP-BINDING PROTEIN MG119-RELATED"/>
    <property type="match status" value="1"/>
</dbReference>
<evidence type="ECO:0000256" key="5">
    <source>
        <dbReference type="ARBA" id="ARBA00022737"/>
    </source>
</evidence>
<keyword evidence="2" id="KW-0813">Transport</keyword>
<comment type="similarity">
    <text evidence="1">Belongs to the ABC transporter superfamily.</text>
</comment>
<dbReference type="STRING" id="46914.JP75_18340"/>
<dbReference type="Proteomes" id="UP000028981">
    <property type="component" value="Unassembled WGS sequence"/>
</dbReference>
<dbReference type="GO" id="GO:0016887">
    <property type="term" value="F:ATP hydrolysis activity"/>
    <property type="evidence" value="ECO:0007669"/>
    <property type="project" value="InterPro"/>
</dbReference>
<proteinExistence type="inferred from homology"/>